<proteinExistence type="predicted"/>
<evidence type="ECO:0000259" key="1">
    <source>
        <dbReference type="SMART" id="SM00943"/>
    </source>
</evidence>
<protein>
    <recommendedName>
        <fullName evidence="1">DNA primase/polymerase bifunctional N-terminal domain-containing protein</fullName>
    </recommendedName>
</protein>
<evidence type="ECO:0000313" key="3">
    <source>
        <dbReference type="Proteomes" id="UP000305267"/>
    </source>
</evidence>
<dbReference type="OrthoDB" id="9763644at2"/>
<dbReference type="Pfam" id="PF09250">
    <property type="entry name" value="Prim-Pol"/>
    <property type="match status" value="1"/>
</dbReference>
<dbReference type="Proteomes" id="UP000305267">
    <property type="component" value="Unassembled WGS sequence"/>
</dbReference>
<feature type="domain" description="DNA primase/polymerase bifunctional N-terminal" evidence="1">
    <location>
        <begin position="8"/>
        <end position="169"/>
    </location>
</feature>
<accession>A0A5C4LBI4</accession>
<dbReference type="SMART" id="SM00943">
    <property type="entry name" value="Prim-Pol"/>
    <property type="match status" value="1"/>
</dbReference>
<keyword evidence="3" id="KW-1185">Reference proteome</keyword>
<dbReference type="InterPro" id="IPR007936">
    <property type="entry name" value="VapE-like_dom"/>
</dbReference>
<evidence type="ECO:0000313" key="2">
    <source>
        <dbReference type="EMBL" id="TNC10424.1"/>
    </source>
</evidence>
<reference evidence="2 3" key="1">
    <citation type="submission" date="2019-06" db="EMBL/GenBank/DDBJ databases">
        <title>Genome of Methylobacterium sp. 17Sr1-39.</title>
        <authorList>
            <person name="Seo T."/>
        </authorList>
    </citation>
    <scope>NUCLEOTIDE SEQUENCE [LARGE SCALE GENOMIC DNA]</scope>
    <source>
        <strain evidence="2 3">17Sr1-39</strain>
    </source>
</reference>
<name>A0A5C4LBI4_9HYPH</name>
<sequence>MGTPLETALQYCRRNWNPVPVPFQKKGPVGTGWGKRVIREADAPRYFNGAPQNIGVVLGPTSNGLTDVDLDCPEAIALAPLLLPETGAIFGRRSKPDSHYLFVTRLGETSQKATHAYEDPETGEMLVELRCGGGKSAQTVFPGSLHASGEPVEWSRSGDPAEFDGPALLKRVAAIAAGCLLARHWPGTGSRHKAALALGGFLARLDWSETDIGHFVGAVADVGGSEDVAAKETAAKDAARAYAKGSTAGGFPMLADKFGEPVAKKVAEWLGYRPETVVQKFFEPPAAAANDADWRQACLRNDKGEALPVLANAMAALRSAPELAEVFSYDQMQCATMISRVVPGCGSPPGGAMPMRLATDTDISQVQEWLQKAGLPRLGKEITHQAVDYRAVERAFHPVRQHLEGLSWDGRERLSGWLSTYLGAEETPYTAGIGAMFLIAMVARIFEPGCKADYMMVLEGPQGARKSTACAILGGEWFSDSLPDVTAGKDVSQHLPGKWLIEIAEMSAMSKAEDAALKAFISRPVERYRPSYGRKEVIQPRQCVFVGTTNKSTYLRDETGGRRYWPVKVGRVDTDALARDRDQLFAEAVRRYRSGTRWWPDEAFEAEHIRPEQESRFEADAWEEPVRRYLDGKDRVSVMEVARCALFIETPKVGTADQRRIASTLERLGWVRKPKDWQGNRFWGPL</sequence>
<dbReference type="InterPro" id="IPR015330">
    <property type="entry name" value="DNA_primase/pol_bifunc_N"/>
</dbReference>
<dbReference type="RefSeq" id="WP_139037983.1">
    <property type="nucleotide sequence ID" value="NZ_VDDA01000012.1"/>
</dbReference>
<dbReference type="PANTHER" id="PTHR34985:SF1">
    <property type="entry name" value="SLR0554 PROTEIN"/>
    <property type="match status" value="1"/>
</dbReference>
<dbReference type="EMBL" id="VDDA01000012">
    <property type="protein sequence ID" value="TNC10424.1"/>
    <property type="molecule type" value="Genomic_DNA"/>
</dbReference>
<gene>
    <name evidence="2" type="ORF">FF100_22390</name>
</gene>
<organism evidence="2 3">
    <name type="scientific">Methylobacterium terricola</name>
    <dbReference type="NCBI Taxonomy" id="2583531"/>
    <lineage>
        <taxon>Bacteria</taxon>
        <taxon>Pseudomonadati</taxon>
        <taxon>Pseudomonadota</taxon>
        <taxon>Alphaproteobacteria</taxon>
        <taxon>Hyphomicrobiales</taxon>
        <taxon>Methylobacteriaceae</taxon>
        <taxon>Methylobacterium</taxon>
    </lineage>
</organism>
<dbReference type="AlphaFoldDB" id="A0A5C4LBI4"/>
<comment type="caution">
    <text evidence="2">The sequence shown here is derived from an EMBL/GenBank/DDBJ whole genome shotgun (WGS) entry which is preliminary data.</text>
</comment>
<dbReference type="Pfam" id="PF05272">
    <property type="entry name" value="VapE-like_dom"/>
    <property type="match status" value="1"/>
</dbReference>
<dbReference type="PANTHER" id="PTHR34985">
    <property type="entry name" value="SLR0554 PROTEIN"/>
    <property type="match status" value="1"/>
</dbReference>